<accession>A0AA91DDK2</accession>
<dbReference type="InterPro" id="IPR035994">
    <property type="entry name" value="Nucleoside_phosphorylase_sf"/>
</dbReference>
<proteinExistence type="predicted"/>
<dbReference type="Proteomes" id="UP000077734">
    <property type="component" value="Unassembled WGS sequence"/>
</dbReference>
<dbReference type="PANTHER" id="PTHR37822:SF2">
    <property type="entry name" value="SPORE PHOTOPRODUCT LYASE"/>
    <property type="match status" value="1"/>
</dbReference>
<evidence type="ECO:0000313" key="2">
    <source>
        <dbReference type="Proteomes" id="UP000077734"/>
    </source>
</evidence>
<dbReference type="GO" id="GO:0042601">
    <property type="term" value="C:endospore-forming forespore"/>
    <property type="evidence" value="ECO:0007669"/>
    <property type="project" value="TreeGrafter"/>
</dbReference>
<dbReference type="GO" id="GO:0003913">
    <property type="term" value="F:DNA photolyase activity"/>
    <property type="evidence" value="ECO:0007669"/>
    <property type="project" value="TreeGrafter"/>
</dbReference>
<organism evidence="1 2">
    <name type="scientific">Methylomonas koyamae</name>
    <dbReference type="NCBI Taxonomy" id="702114"/>
    <lineage>
        <taxon>Bacteria</taxon>
        <taxon>Pseudomonadati</taxon>
        <taxon>Pseudomonadota</taxon>
        <taxon>Gammaproteobacteria</taxon>
        <taxon>Methylococcales</taxon>
        <taxon>Methylococcaceae</taxon>
        <taxon>Methylomonas</taxon>
    </lineage>
</organism>
<dbReference type="AlphaFoldDB" id="A0AA91DDK2"/>
<dbReference type="GO" id="GO:0009116">
    <property type="term" value="P:nucleoside metabolic process"/>
    <property type="evidence" value="ECO:0007669"/>
    <property type="project" value="InterPro"/>
</dbReference>
<evidence type="ECO:0000313" key="1">
    <source>
        <dbReference type="EMBL" id="OAI27519.1"/>
    </source>
</evidence>
<reference evidence="1 2" key="1">
    <citation type="submission" date="2016-03" db="EMBL/GenBank/DDBJ databases">
        <authorList>
            <person name="Heylen K."/>
            <person name="De Vos P."/>
            <person name="Vekeman B."/>
        </authorList>
    </citation>
    <scope>NUCLEOTIDE SEQUENCE [LARGE SCALE GENOMIC DNA]</scope>
    <source>
        <strain evidence="1 2">R-49807</strain>
    </source>
</reference>
<dbReference type="SUPFAM" id="SSF53167">
    <property type="entry name" value="Purine and uridine phosphorylases"/>
    <property type="match status" value="1"/>
</dbReference>
<protein>
    <recommendedName>
        <fullName evidence="3">Nucleoside phosphorylase domain-containing protein</fullName>
    </recommendedName>
</protein>
<name>A0AA91DDK2_9GAMM</name>
<dbReference type="EMBL" id="LUUL01000063">
    <property type="protein sequence ID" value="OAI27519.1"/>
    <property type="molecule type" value="Genomic_DNA"/>
</dbReference>
<keyword evidence="2" id="KW-1185">Reference proteome</keyword>
<dbReference type="InterPro" id="IPR049539">
    <property type="entry name" value="SPL"/>
</dbReference>
<sequence length="275" mass="30006">MKSVIDLAPVNFIFVALPCEARPLIKAWNLKKITQKQAFASYGNEFAVLTVSGIGKVAMAGAVAYTLAQYPDVAEPVMLNIGIAGHNRLPVGSCLLADRIADADSGRRFYPQLPFAAPCPTRGLTTFAQAAAEYCGDYLRDMEASAFYETAVKFSSSELIHCLKVVSDNSESPLANVTEDSVADWIGASLPVVEALLTRLAELANSQPTPDRKLYREALGRFHFTASNAAKLQSVLNRWRLVYGEPADLNRIDAKNAKDLLAQMEALLAEKQFYL</sequence>
<dbReference type="PANTHER" id="PTHR37822">
    <property type="entry name" value="SPORE PHOTOPRODUCT LYASE-RELATED"/>
    <property type="match status" value="1"/>
</dbReference>
<comment type="caution">
    <text evidence="1">The sequence shown here is derived from an EMBL/GenBank/DDBJ whole genome shotgun (WGS) entry which is preliminary data.</text>
</comment>
<dbReference type="GO" id="GO:0051539">
    <property type="term" value="F:4 iron, 4 sulfur cluster binding"/>
    <property type="evidence" value="ECO:0007669"/>
    <property type="project" value="TreeGrafter"/>
</dbReference>
<dbReference type="Gene3D" id="3.40.50.1580">
    <property type="entry name" value="Nucleoside phosphorylase domain"/>
    <property type="match status" value="1"/>
</dbReference>
<gene>
    <name evidence="1" type="ORF">A1356_09265</name>
</gene>
<evidence type="ECO:0008006" key="3">
    <source>
        <dbReference type="Google" id="ProtNLM"/>
    </source>
</evidence>
<dbReference type="GO" id="GO:1904047">
    <property type="term" value="F:S-adenosyl-L-methionine binding"/>
    <property type="evidence" value="ECO:0007669"/>
    <property type="project" value="TreeGrafter"/>
</dbReference>